<dbReference type="InterPro" id="IPR025441">
    <property type="entry name" value="DUF4181"/>
</dbReference>
<proteinExistence type="predicted"/>
<comment type="caution">
    <text evidence="2">The sequence shown here is derived from an EMBL/GenBank/DDBJ whole genome shotgun (WGS) entry which is preliminary data.</text>
</comment>
<dbReference type="EMBL" id="JBAWSY010000006">
    <property type="protein sequence ID" value="MEI4770034.1"/>
    <property type="molecule type" value="Genomic_DNA"/>
</dbReference>
<gene>
    <name evidence="2" type="ORF">WAX74_10325</name>
</gene>
<keyword evidence="1" id="KW-0812">Transmembrane</keyword>
<evidence type="ECO:0000313" key="3">
    <source>
        <dbReference type="Proteomes" id="UP001364890"/>
    </source>
</evidence>
<organism evidence="2 3">
    <name type="scientific">Psychrobacillus mangrovi</name>
    <dbReference type="NCBI Taxonomy" id="3117745"/>
    <lineage>
        <taxon>Bacteria</taxon>
        <taxon>Bacillati</taxon>
        <taxon>Bacillota</taxon>
        <taxon>Bacilli</taxon>
        <taxon>Bacillales</taxon>
        <taxon>Bacillaceae</taxon>
        <taxon>Psychrobacillus</taxon>
    </lineage>
</organism>
<evidence type="ECO:0000313" key="2">
    <source>
        <dbReference type="EMBL" id="MEI4770034.1"/>
    </source>
</evidence>
<dbReference type="Pfam" id="PF13789">
    <property type="entry name" value="DUF4181"/>
    <property type="match status" value="1"/>
</dbReference>
<keyword evidence="1" id="KW-1133">Transmembrane helix</keyword>
<keyword evidence="1" id="KW-0472">Membrane</keyword>
<name>A0ABU8F5J3_9BACI</name>
<keyword evidence="3" id="KW-1185">Reference proteome</keyword>
<feature type="transmembrane region" description="Helical" evidence="1">
    <location>
        <begin position="108"/>
        <end position="126"/>
    </location>
</feature>
<feature type="transmembrane region" description="Helical" evidence="1">
    <location>
        <begin position="52"/>
        <end position="70"/>
    </location>
</feature>
<feature type="transmembrane region" description="Helical" evidence="1">
    <location>
        <begin position="76"/>
        <end position="96"/>
    </location>
</feature>
<dbReference type="Proteomes" id="UP001364890">
    <property type="component" value="Unassembled WGS sequence"/>
</dbReference>
<protein>
    <submittedName>
        <fullName evidence="2">DUF4181 domain-containing protein</fullName>
    </submittedName>
</protein>
<reference evidence="2 3" key="1">
    <citation type="submission" date="2024-01" db="EMBL/GenBank/DDBJ databases">
        <title>Seven novel Bacillus-like species.</title>
        <authorList>
            <person name="Liu G."/>
        </authorList>
    </citation>
    <scope>NUCLEOTIDE SEQUENCE [LARGE SCALE GENOMIC DNA]</scope>
    <source>
        <strain evidence="2 3">FJAT-51614</strain>
    </source>
</reference>
<evidence type="ECO:0000256" key="1">
    <source>
        <dbReference type="SAM" id="Phobius"/>
    </source>
</evidence>
<feature type="transmembrane region" description="Helical" evidence="1">
    <location>
        <begin position="6"/>
        <end position="24"/>
    </location>
</feature>
<accession>A0ABU8F5J3</accession>
<dbReference type="RefSeq" id="WP_336497592.1">
    <property type="nucleotide sequence ID" value="NZ_JBAWSY010000006.1"/>
</dbReference>
<sequence>MIWISFIFFMLIIFALISVVKLILRKVFNIEKEKKEFFSYNHINELHRKIDWVIRIALFIATIWATFYMLNEDFSINLLLFIYFFNVVIEYGVSAFFEWRYLEGSKRYILTISEGVILALAIAIIIDFDLLSFV</sequence>